<dbReference type="Proteomes" id="UP001202961">
    <property type="component" value="Unassembled WGS sequence"/>
</dbReference>
<dbReference type="InterPro" id="IPR011990">
    <property type="entry name" value="TPR-like_helical_dom_sf"/>
</dbReference>
<dbReference type="PROSITE" id="PS50005">
    <property type="entry name" value="TPR"/>
    <property type="match status" value="5"/>
</dbReference>
<feature type="repeat" description="TPR" evidence="3">
    <location>
        <begin position="165"/>
        <end position="198"/>
    </location>
</feature>
<gene>
    <name evidence="4" type="ORF">NB063_19670</name>
</gene>
<dbReference type="Gene3D" id="1.25.40.10">
    <property type="entry name" value="Tetratricopeptide repeat domain"/>
    <property type="match status" value="2"/>
</dbReference>
<dbReference type="InterPro" id="IPR019734">
    <property type="entry name" value="TPR_rpt"/>
</dbReference>
<keyword evidence="1" id="KW-0677">Repeat</keyword>
<feature type="repeat" description="TPR" evidence="3">
    <location>
        <begin position="26"/>
        <end position="59"/>
    </location>
</feature>
<feature type="repeat" description="TPR" evidence="3">
    <location>
        <begin position="131"/>
        <end position="164"/>
    </location>
</feature>
<dbReference type="SMART" id="SM00028">
    <property type="entry name" value="TPR"/>
    <property type="match status" value="7"/>
</dbReference>
<evidence type="ECO:0000313" key="4">
    <source>
        <dbReference type="EMBL" id="MCM2372838.1"/>
    </source>
</evidence>
<dbReference type="SUPFAM" id="SSF48452">
    <property type="entry name" value="TPR-like"/>
    <property type="match status" value="2"/>
</dbReference>
<sequence>MTEDEQEFDRIIADCTETLDAFPDDVIALSQRGWAWYRMRNYDSAIADFDKTLSLTPDRADVRYNRGLAFSKKREYDLAITDLTEAILRGLPPNALPDAYYTRGRCRYQKQADADAIEDYNEAIRLDPLHVKAYLMRGLAWQNLGDHRKAIADYTLAIRSDPESADAYHNRGNAWVCLGKLRKGIADFSRAIHLDPKNAVTYTSRGVAWNRRGSYAEALADYERALELDPRSAKRRAVLAEFLAICPQSRYRDGARALELITEACELTNYSDTAYLGCLAAAHAEKGDFQSAISFQRTALALATEDDDIEDMRRYIESYEAGEACRMKPPSWRERWS</sequence>
<protein>
    <submittedName>
        <fullName evidence="4">Tetratricopeptide repeat protein</fullName>
    </submittedName>
</protein>
<proteinExistence type="predicted"/>
<dbReference type="Pfam" id="PF13432">
    <property type="entry name" value="TPR_16"/>
    <property type="match status" value="2"/>
</dbReference>
<dbReference type="EMBL" id="JAMQBK010000055">
    <property type="protein sequence ID" value="MCM2372838.1"/>
    <property type="molecule type" value="Genomic_DNA"/>
</dbReference>
<accession>A0ABT0U7B0</accession>
<dbReference type="Pfam" id="PF00515">
    <property type="entry name" value="TPR_1"/>
    <property type="match status" value="1"/>
</dbReference>
<dbReference type="PROSITE" id="PS50293">
    <property type="entry name" value="TPR_REGION"/>
    <property type="match status" value="1"/>
</dbReference>
<name>A0ABT0U7B0_9BACT</name>
<dbReference type="InterPro" id="IPR050498">
    <property type="entry name" value="Ycf3"/>
</dbReference>
<evidence type="ECO:0000256" key="3">
    <source>
        <dbReference type="PROSITE-ProRule" id="PRU00339"/>
    </source>
</evidence>
<dbReference type="PANTHER" id="PTHR44858:SF1">
    <property type="entry name" value="UDP-N-ACETYLGLUCOSAMINE--PEPTIDE N-ACETYLGLUCOSAMINYLTRANSFERASE SPINDLY-RELATED"/>
    <property type="match status" value="1"/>
</dbReference>
<evidence type="ECO:0000313" key="5">
    <source>
        <dbReference type="Proteomes" id="UP001202961"/>
    </source>
</evidence>
<comment type="caution">
    <text evidence="4">The sequence shown here is derived from an EMBL/GenBank/DDBJ whole genome shotgun (WGS) entry which is preliminary data.</text>
</comment>
<dbReference type="RefSeq" id="WP_250930472.1">
    <property type="nucleotide sequence ID" value="NZ_JAMQBK010000055.1"/>
</dbReference>
<dbReference type="PANTHER" id="PTHR44858">
    <property type="entry name" value="TETRATRICOPEPTIDE REPEAT PROTEIN 6"/>
    <property type="match status" value="1"/>
</dbReference>
<keyword evidence="5" id="KW-1185">Reference proteome</keyword>
<evidence type="ECO:0000256" key="1">
    <source>
        <dbReference type="ARBA" id="ARBA00022737"/>
    </source>
</evidence>
<keyword evidence="2 3" id="KW-0802">TPR repeat</keyword>
<organism evidence="4 5">
    <name type="scientific">Aporhodopirellula aestuarii</name>
    <dbReference type="NCBI Taxonomy" id="2950107"/>
    <lineage>
        <taxon>Bacteria</taxon>
        <taxon>Pseudomonadati</taxon>
        <taxon>Planctomycetota</taxon>
        <taxon>Planctomycetia</taxon>
        <taxon>Pirellulales</taxon>
        <taxon>Pirellulaceae</taxon>
        <taxon>Aporhodopirellula</taxon>
    </lineage>
</organism>
<reference evidence="4 5" key="1">
    <citation type="journal article" date="2022" name="Syst. Appl. Microbiol.">
        <title>Rhodopirellula aestuarii sp. nov., a novel member of the genus Rhodopirellula isolated from brackish sediments collected in the Tagus River estuary, Portugal.</title>
        <authorList>
            <person name="Vitorino I.R."/>
            <person name="Klimek D."/>
            <person name="Calusinska M."/>
            <person name="Lobo-da-Cunha A."/>
            <person name="Vasconcelos V."/>
            <person name="Lage O.M."/>
        </authorList>
    </citation>
    <scope>NUCLEOTIDE SEQUENCE [LARGE SCALE GENOMIC DNA]</scope>
    <source>
        <strain evidence="4 5">ICT_H3.1</strain>
    </source>
</reference>
<feature type="repeat" description="TPR" evidence="3">
    <location>
        <begin position="199"/>
        <end position="232"/>
    </location>
</feature>
<feature type="repeat" description="TPR" evidence="3">
    <location>
        <begin position="97"/>
        <end position="130"/>
    </location>
</feature>
<evidence type="ECO:0000256" key="2">
    <source>
        <dbReference type="ARBA" id="ARBA00022803"/>
    </source>
</evidence>